<sequence length="159" mass="17451">MLRYASVPSPPPQPAISTARTSVNHSGPCAAHWQCSAVQCRLQTQTECTAALHKGDTLRRMTIIQALASILRRACYSSVASTSRFGFRFVLLATHHPPALQILAPLRPPRPLNRQHQANPCSYPAAKPMQDRSNSQLPRVAHEAPLSLSYRCLSKATDC</sequence>
<proteinExistence type="predicted"/>
<dbReference type="EMBL" id="KZ805470">
    <property type="protein sequence ID" value="PVH96249.1"/>
    <property type="molecule type" value="Genomic_DNA"/>
</dbReference>
<evidence type="ECO:0000313" key="1">
    <source>
        <dbReference type="EMBL" id="PVH96249.1"/>
    </source>
</evidence>
<dbReference type="AlphaFoldDB" id="A0A2V1DGC0"/>
<evidence type="ECO:0000313" key="2">
    <source>
        <dbReference type="Proteomes" id="UP000244855"/>
    </source>
</evidence>
<name>A0A2V1DGC0_9PLEO</name>
<gene>
    <name evidence="1" type="ORF">DM02DRAFT_129664</name>
</gene>
<organism evidence="1 2">
    <name type="scientific">Periconia macrospinosa</name>
    <dbReference type="NCBI Taxonomy" id="97972"/>
    <lineage>
        <taxon>Eukaryota</taxon>
        <taxon>Fungi</taxon>
        <taxon>Dikarya</taxon>
        <taxon>Ascomycota</taxon>
        <taxon>Pezizomycotina</taxon>
        <taxon>Dothideomycetes</taxon>
        <taxon>Pleosporomycetidae</taxon>
        <taxon>Pleosporales</taxon>
        <taxon>Massarineae</taxon>
        <taxon>Periconiaceae</taxon>
        <taxon>Periconia</taxon>
    </lineage>
</organism>
<keyword evidence="2" id="KW-1185">Reference proteome</keyword>
<reference evidence="1 2" key="1">
    <citation type="journal article" date="2018" name="Sci. Rep.">
        <title>Comparative genomics provides insights into the lifestyle and reveals functional heterogeneity of dark septate endophytic fungi.</title>
        <authorList>
            <person name="Knapp D.G."/>
            <person name="Nemeth J.B."/>
            <person name="Barry K."/>
            <person name="Hainaut M."/>
            <person name="Henrissat B."/>
            <person name="Johnson J."/>
            <person name="Kuo A."/>
            <person name="Lim J.H.P."/>
            <person name="Lipzen A."/>
            <person name="Nolan M."/>
            <person name="Ohm R.A."/>
            <person name="Tamas L."/>
            <person name="Grigoriev I.V."/>
            <person name="Spatafora J.W."/>
            <person name="Nagy L.G."/>
            <person name="Kovacs G.M."/>
        </authorList>
    </citation>
    <scope>NUCLEOTIDE SEQUENCE [LARGE SCALE GENOMIC DNA]</scope>
    <source>
        <strain evidence="1 2">DSE2036</strain>
    </source>
</reference>
<accession>A0A2V1DGC0</accession>
<protein>
    <submittedName>
        <fullName evidence="1">Uncharacterized protein</fullName>
    </submittedName>
</protein>
<dbReference type="Proteomes" id="UP000244855">
    <property type="component" value="Unassembled WGS sequence"/>
</dbReference>